<dbReference type="Proteomes" id="UP000823674">
    <property type="component" value="Chromosome A04"/>
</dbReference>
<gene>
    <name evidence="3" type="primary">A04g504540.1_BraROA</name>
    <name evidence="3" type="ORF">IGI04_015362</name>
</gene>
<feature type="region of interest" description="Disordered" evidence="2">
    <location>
        <begin position="1"/>
        <end position="38"/>
    </location>
</feature>
<evidence type="ECO:0008006" key="5">
    <source>
        <dbReference type="Google" id="ProtNLM"/>
    </source>
</evidence>
<feature type="compositionally biased region" description="Acidic residues" evidence="2">
    <location>
        <begin position="138"/>
        <end position="151"/>
    </location>
</feature>
<accession>A0ABQ7MPV5</accession>
<feature type="compositionally biased region" description="Polar residues" evidence="2">
    <location>
        <begin position="25"/>
        <end position="34"/>
    </location>
</feature>
<evidence type="ECO:0000313" key="4">
    <source>
        <dbReference type="Proteomes" id="UP000823674"/>
    </source>
</evidence>
<feature type="compositionally biased region" description="Polar residues" evidence="2">
    <location>
        <begin position="1"/>
        <end position="11"/>
    </location>
</feature>
<feature type="region of interest" description="Disordered" evidence="2">
    <location>
        <begin position="131"/>
        <end position="207"/>
    </location>
</feature>
<dbReference type="EMBL" id="JADBGQ010000004">
    <property type="protein sequence ID" value="KAG5400755.1"/>
    <property type="molecule type" value="Genomic_DNA"/>
</dbReference>
<organism evidence="3 4">
    <name type="scientific">Brassica rapa subsp. trilocularis</name>
    <dbReference type="NCBI Taxonomy" id="1813537"/>
    <lineage>
        <taxon>Eukaryota</taxon>
        <taxon>Viridiplantae</taxon>
        <taxon>Streptophyta</taxon>
        <taxon>Embryophyta</taxon>
        <taxon>Tracheophyta</taxon>
        <taxon>Spermatophyta</taxon>
        <taxon>Magnoliopsida</taxon>
        <taxon>eudicotyledons</taxon>
        <taxon>Gunneridae</taxon>
        <taxon>Pentapetalae</taxon>
        <taxon>rosids</taxon>
        <taxon>malvids</taxon>
        <taxon>Brassicales</taxon>
        <taxon>Brassicaceae</taxon>
        <taxon>Brassiceae</taxon>
        <taxon>Brassica</taxon>
    </lineage>
</organism>
<feature type="compositionally biased region" description="Polar residues" evidence="2">
    <location>
        <begin position="159"/>
        <end position="201"/>
    </location>
</feature>
<sequence>MQLTKIQNATDTLRPPSTDRRLPQWINSRQSPSLDSHHHASIDNRLAASIDTNQSRSHIIKFQPNFHNREEIDQLVEGIYRVLETTEERLDGRCDDIYFPMDLTISALTSKVEAIQGELVDIQSYIARRPKATHQRTEEEEVVDNEGEEDVNYIGGTGFQRSGNQGGNINYFGNDQRSNQSSQFQKPFSNNSRGYGNSYYQNPPPQTQKNKIEAMLDRVLEGQQQFIVDFNGKIDSAYNSLNTRIETLRTQIRKLEMQVTQTRNTVKRQETLARKAGVEKAKHHVNAIIP</sequence>
<comment type="caution">
    <text evidence="3">The sequence shown here is derived from an EMBL/GenBank/DDBJ whole genome shotgun (WGS) entry which is preliminary data.</text>
</comment>
<proteinExistence type="predicted"/>
<protein>
    <recommendedName>
        <fullName evidence="5">t-SNARE coiled-coil homology domain-containing protein</fullName>
    </recommendedName>
</protein>
<name>A0ABQ7MPV5_BRACM</name>
<evidence type="ECO:0000256" key="2">
    <source>
        <dbReference type="SAM" id="MobiDB-lite"/>
    </source>
</evidence>
<feature type="coiled-coil region" evidence="1">
    <location>
        <begin position="238"/>
        <end position="272"/>
    </location>
</feature>
<keyword evidence="1" id="KW-0175">Coiled coil</keyword>
<evidence type="ECO:0000256" key="1">
    <source>
        <dbReference type="SAM" id="Coils"/>
    </source>
</evidence>
<keyword evidence="4" id="KW-1185">Reference proteome</keyword>
<evidence type="ECO:0000313" key="3">
    <source>
        <dbReference type="EMBL" id="KAG5400755.1"/>
    </source>
</evidence>
<reference evidence="3 4" key="1">
    <citation type="submission" date="2021-03" db="EMBL/GenBank/DDBJ databases">
        <authorList>
            <person name="King G.J."/>
            <person name="Bancroft I."/>
            <person name="Baten A."/>
            <person name="Bloomfield J."/>
            <person name="Borpatragohain P."/>
            <person name="He Z."/>
            <person name="Irish N."/>
            <person name="Irwin J."/>
            <person name="Liu K."/>
            <person name="Mauleon R.P."/>
            <person name="Moore J."/>
            <person name="Morris R."/>
            <person name="Ostergaard L."/>
            <person name="Wang B."/>
            <person name="Wells R."/>
        </authorList>
    </citation>
    <scope>NUCLEOTIDE SEQUENCE [LARGE SCALE GENOMIC DNA]</scope>
    <source>
        <strain evidence="3">R-o-18</strain>
        <tissue evidence="3">Leaf</tissue>
    </source>
</reference>